<keyword evidence="3" id="KW-0808">Transferase</keyword>
<evidence type="ECO:0000256" key="2">
    <source>
        <dbReference type="ARBA" id="ARBA00012438"/>
    </source>
</evidence>
<sequence length="438" mass="46487">MTPPRPLPELDRPGVRVQTLVLLRWAAIGGQLLALLIVGLGLGYPVPWMPALTAIAASVALNISLSARYRWGDRLDGRGTLVHLGYDLVQLSVLLYLTGGLNNPFALLLLVPVTISATLLSAQSTVALLLFALALLAALWRWHLPLPWPDGEAMELPALYSLGVVAAIALGMVFLAFYAWQVSAEARRRQAALVATQTALDREARMGALGSLAAAAAHELGGPLGTITLIARDLHDGLANDPDLGPDVDLLQQEVRRCRDILTGISERAEAEDPFPILPLPVLLREVADTFEPARVPIEIISGWPQGQVPIVRRGPELLHGLANLISNALRHAGSVVRLEAGSTASELWLRVSDDGPGFPPDLLPKLGAPFLGPSLSGSGSTGLGIFIATTLLERTGARLAFSNAPEGGARVDIRWHRADIELPPAAPAAPTEPNPHG</sequence>
<keyword evidence="6" id="KW-0067">ATP-binding</keyword>
<feature type="transmembrane region" description="Helical" evidence="7">
    <location>
        <begin position="156"/>
        <end position="180"/>
    </location>
</feature>
<keyword evidence="5 9" id="KW-0418">Kinase</keyword>
<dbReference type="NCBIfam" id="NF033792">
    <property type="entry name" value="ActS_PrrB_HisK"/>
    <property type="match status" value="1"/>
</dbReference>
<dbReference type="GO" id="GO:0000155">
    <property type="term" value="F:phosphorelay sensor kinase activity"/>
    <property type="evidence" value="ECO:0007669"/>
    <property type="project" value="InterPro"/>
</dbReference>
<evidence type="ECO:0000256" key="7">
    <source>
        <dbReference type="SAM" id="Phobius"/>
    </source>
</evidence>
<evidence type="ECO:0000256" key="4">
    <source>
        <dbReference type="ARBA" id="ARBA00022741"/>
    </source>
</evidence>
<dbReference type="CDD" id="cd00075">
    <property type="entry name" value="HATPase"/>
    <property type="match status" value="1"/>
</dbReference>
<name>A0A501XGP9_9SPHN</name>
<dbReference type="InterPro" id="IPR047770">
    <property type="entry name" value="RegB"/>
</dbReference>
<evidence type="ECO:0000313" key="10">
    <source>
        <dbReference type="Proteomes" id="UP000319897"/>
    </source>
</evidence>
<dbReference type="PANTHER" id="PTHR44936:SF10">
    <property type="entry name" value="SENSOR PROTEIN RSTB"/>
    <property type="match status" value="1"/>
</dbReference>
<keyword evidence="7" id="KW-1133">Transmembrane helix</keyword>
<evidence type="ECO:0000256" key="3">
    <source>
        <dbReference type="ARBA" id="ARBA00022679"/>
    </source>
</evidence>
<dbReference type="InterPro" id="IPR050980">
    <property type="entry name" value="2C_sensor_his_kinase"/>
</dbReference>
<dbReference type="Gene3D" id="3.30.565.10">
    <property type="entry name" value="Histidine kinase-like ATPase, C-terminal domain"/>
    <property type="match status" value="1"/>
</dbReference>
<dbReference type="EC" id="2.7.13.3" evidence="2"/>
<dbReference type="InterPro" id="IPR036890">
    <property type="entry name" value="HATPase_C_sf"/>
</dbReference>
<dbReference type="SUPFAM" id="SSF47384">
    <property type="entry name" value="Homodimeric domain of signal transducing histidine kinase"/>
    <property type="match status" value="1"/>
</dbReference>
<feature type="transmembrane region" description="Helical" evidence="7">
    <location>
        <begin position="127"/>
        <end position="144"/>
    </location>
</feature>
<dbReference type="Pfam" id="PF02518">
    <property type="entry name" value="HATPase_c"/>
    <property type="match status" value="1"/>
</dbReference>
<protein>
    <recommendedName>
        <fullName evidence="2">histidine kinase</fullName>
        <ecNumber evidence="2">2.7.13.3</ecNumber>
    </recommendedName>
</protein>
<dbReference type="InterPro" id="IPR036097">
    <property type="entry name" value="HisK_dim/P_sf"/>
</dbReference>
<organism evidence="9 10">
    <name type="scientific">Sandaracinobacter neustonicus</name>
    <dbReference type="NCBI Taxonomy" id="1715348"/>
    <lineage>
        <taxon>Bacteria</taxon>
        <taxon>Pseudomonadati</taxon>
        <taxon>Pseudomonadota</taxon>
        <taxon>Alphaproteobacteria</taxon>
        <taxon>Sphingomonadales</taxon>
        <taxon>Sphingosinicellaceae</taxon>
        <taxon>Sandaracinobacter</taxon>
    </lineage>
</organism>
<dbReference type="EMBL" id="VFSU01000030">
    <property type="protein sequence ID" value="TPE59464.1"/>
    <property type="molecule type" value="Genomic_DNA"/>
</dbReference>
<keyword evidence="7" id="KW-0812">Transmembrane</keyword>
<evidence type="ECO:0000256" key="1">
    <source>
        <dbReference type="ARBA" id="ARBA00000085"/>
    </source>
</evidence>
<accession>A0A501XGP9</accession>
<dbReference type="SUPFAM" id="SSF55874">
    <property type="entry name" value="ATPase domain of HSP90 chaperone/DNA topoisomerase II/histidine kinase"/>
    <property type="match status" value="1"/>
</dbReference>
<evidence type="ECO:0000259" key="8">
    <source>
        <dbReference type="PROSITE" id="PS50109"/>
    </source>
</evidence>
<dbReference type="PROSITE" id="PS50109">
    <property type="entry name" value="HIS_KIN"/>
    <property type="match status" value="1"/>
</dbReference>
<comment type="catalytic activity">
    <reaction evidence="1">
        <text>ATP + protein L-histidine = ADP + protein N-phospho-L-histidine.</text>
        <dbReference type="EC" id="2.7.13.3"/>
    </reaction>
</comment>
<dbReference type="InterPro" id="IPR003594">
    <property type="entry name" value="HATPase_dom"/>
</dbReference>
<reference evidence="9 10" key="1">
    <citation type="submission" date="2019-06" db="EMBL/GenBank/DDBJ databases">
        <authorList>
            <person name="Lee I."/>
            <person name="Jang G.I."/>
            <person name="Hwang C.Y."/>
        </authorList>
    </citation>
    <scope>NUCLEOTIDE SEQUENCE [LARGE SCALE GENOMIC DNA]</scope>
    <source>
        <strain evidence="9 10">PAMC 28131</strain>
    </source>
</reference>
<feature type="transmembrane region" description="Helical" evidence="7">
    <location>
        <begin position="21"/>
        <end position="42"/>
    </location>
</feature>
<dbReference type="InterPro" id="IPR005467">
    <property type="entry name" value="His_kinase_dom"/>
</dbReference>
<proteinExistence type="predicted"/>
<feature type="domain" description="Histidine kinase" evidence="8">
    <location>
        <begin position="215"/>
        <end position="420"/>
    </location>
</feature>
<dbReference type="PANTHER" id="PTHR44936">
    <property type="entry name" value="SENSOR PROTEIN CREC"/>
    <property type="match status" value="1"/>
</dbReference>
<dbReference type="AlphaFoldDB" id="A0A501XGP9"/>
<dbReference type="SMART" id="SM00387">
    <property type="entry name" value="HATPase_c"/>
    <property type="match status" value="1"/>
</dbReference>
<evidence type="ECO:0000313" key="9">
    <source>
        <dbReference type="EMBL" id="TPE59464.1"/>
    </source>
</evidence>
<dbReference type="Proteomes" id="UP000319897">
    <property type="component" value="Unassembled WGS sequence"/>
</dbReference>
<dbReference type="RefSeq" id="WP_140928910.1">
    <property type="nucleotide sequence ID" value="NZ_VFSU01000030.1"/>
</dbReference>
<comment type="caution">
    <text evidence="9">The sequence shown here is derived from an EMBL/GenBank/DDBJ whole genome shotgun (WGS) entry which is preliminary data.</text>
</comment>
<gene>
    <name evidence="9" type="ORF">FJQ54_13330</name>
</gene>
<evidence type="ECO:0000256" key="5">
    <source>
        <dbReference type="ARBA" id="ARBA00022777"/>
    </source>
</evidence>
<keyword evidence="10" id="KW-1185">Reference proteome</keyword>
<dbReference type="Gene3D" id="1.10.287.130">
    <property type="match status" value="1"/>
</dbReference>
<keyword evidence="4" id="KW-0547">Nucleotide-binding</keyword>
<dbReference type="GO" id="GO:0005524">
    <property type="term" value="F:ATP binding"/>
    <property type="evidence" value="ECO:0007669"/>
    <property type="project" value="UniProtKB-KW"/>
</dbReference>
<keyword evidence="7" id="KW-0472">Membrane</keyword>
<evidence type="ECO:0000256" key="6">
    <source>
        <dbReference type="ARBA" id="ARBA00022840"/>
    </source>
</evidence>
<dbReference type="OrthoDB" id="9785252at2"/>
<dbReference type="GO" id="GO:0005886">
    <property type="term" value="C:plasma membrane"/>
    <property type="evidence" value="ECO:0007669"/>
    <property type="project" value="TreeGrafter"/>
</dbReference>